<keyword evidence="2" id="KW-0472">Membrane</keyword>
<feature type="region of interest" description="Disordered" evidence="1">
    <location>
        <begin position="1"/>
        <end position="20"/>
    </location>
</feature>
<protein>
    <submittedName>
        <fullName evidence="3">Uncharacterized protein</fullName>
    </submittedName>
</protein>
<gene>
    <name evidence="3" type="ORF">Q2T52_23540</name>
</gene>
<proteinExistence type="predicted"/>
<reference evidence="3" key="1">
    <citation type="journal article" date="2015" name="Int. J. Syst. Evol. Microbiol.">
        <title>Rhizobium oryzicola sp. nov., potential plant-growth-promoting endophytic bacteria isolated from rice roots.</title>
        <authorList>
            <person name="Zhang X.X."/>
            <person name="Gao J.S."/>
            <person name="Cao Y.H."/>
            <person name="Sheirdil R.A."/>
            <person name="Wang X.C."/>
            <person name="Zhang L."/>
        </authorList>
    </citation>
    <scope>NUCLEOTIDE SEQUENCE</scope>
    <source>
        <strain evidence="3">05753</strain>
    </source>
</reference>
<keyword evidence="2" id="KW-1133">Transmembrane helix</keyword>
<feature type="compositionally biased region" description="Low complexity" evidence="1">
    <location>
        <begin position="45"/>
        <end position="65"/>
    </location>
</feature>
<accession>A0ABT8T366</accession>
<comment type="caution">
    <text evidence="3">The sequence shown here is derived from an EMBL/GenBank/DDBJ whole genome shotgun (WGS) entry which is preliminary data.</text>
</comment>
<feature type="compositionally biased region" description="Gly residues" evidence="1">
    <location>
        <begin position="77"/>
        <end position="92"/>
    </location>
</feature>
<dbReference type="EMBL" id="JAUKWQ010000012">
    <property type="protein sequence ID" value="MDO1585076.1"/>
    <property type="molecule type" value="Genomic_DNA"/>
</dbReference>
<evidence type="ECO:0000313" key="4">
    <source>
        <dbReference type="Proteomes" id="UP001169006"/>
    </source>
</evidence>
<evidence type="ECO:0000313" key="3">
    <source>
        <dbReference type="EMBL" id="MDO1585076.1"/>
    </source>
</evidence>
<organism evidence="3 4">
    <name type="scientific">Rhizobium oryzicola</name>
    <dbReference type="NCBI Taxonomy" id="1232668"/>
    <lineage>
        <taxon>Bacteria</taxon>
        <taxon>Pseudomonadati</taxon>
        <taxon>Pseudomonadota</taxon>
        <taxon>Alphaproteobacteria</taxon>
        <taxon>Hyphomicrobiales</taxon>
        <taxon>Rhizobiaceae</taxon>
        <taxon>Rhizobium/Agrobacterium group</taxon>
        <taxon>Rhizobium</taxon>
    </lineage>
</organism>
<keyword evidence="2" id="KW-0812">Transmembrane</keyword>
<dbReference type="RefSeq" id="WP_302079365.1">
    <property type="nucleotide sequence ID" value="NZ_JAUKWQ010000012.1"/>
</dbReference>
<sequence>MTYSPNDRGPDIPPTRRSTRSGALWALLVVVLLVGGFLWYNASGPQTDPGTTASTTSSSQTTAPASPAPKPAPAEGGAQGQPAGGGANGSQP</sequence>
<evidence type="ECO:0000256" key="1">
    <source>
        <dbReference type="SAM" id="MobiDB-lite"/>
    </source>
</evidence>
<evidence type="ECO:0000256" key="2">
    <source>
        <dbReference type="SAM" id="Phobius"/>
    </source>
</evidence>
<feature type="region of interest" description="Disordered" evidence="1">
    <location>
        <begin position="41"/>
        <end position="92"/>
    </location>
</feature>
<keyword evidence="4" id="KW-1185">Reference proteome</keyword>
<reference evidence="3" key="2">
    <citation type="submission" date="2023-07" db="EMBL/GenBank/DDBJ databases">
        <authorList>
            <person name="Sun H."/>
        </authorList>
    </citation>
    <scope>NUCLEOTIDE SEQUENCE</scope>
    <source>
        <strain evidence="3">05753</strain>
    </source>
</reference>
<name>A0ABT8T366_9HYPH</name>
<dbReference type="Proteomes" id="UP001169006">
    <property type="component" value="Unassembled WGS sequence"/>
</dbReference>
<feature type="transmembrane region" description="Helical" evidence="2">
    <location>
        <begin position="21"/>
        <end position="40"/>
    </location>
</feature>